<dbReference type="GO" id="GO:0005737">
    <property type="term" value="C:cytoplasm"/>
    <property type="evidence" value="ECO:0007669"/>
    <property type="project" value="UniProtKB-SubCell"/>
</dbReference>
<dbReference type="NCBIfam" id="TIGR00125">
    <property type="entry name" value="cyt_tran_rel"/>
    <property type="match status" value="1"/>
</dbReference>
<dbReference type="Gene3D" id="3.40.50.620">
    <property type="entry name" value="HUPs"/>
    <property type="match status" value="1"/>
</dbReference>
<dbReference type="PRINTS" id="PR01020">
    <property type="entry name" value="LPSBIOSNTHSS"/>
</dbReference>
<feature type="domain" description="Cytidyltransferase-like" evidence="10">
    <location>
        <begin position="5"/>
        <end position="134"/>
    </location>
</feature>
<evidence type="ECO:0000256" key="3">
    <source>
        <dbReference type="ARBA" id="ARBA00022695"/>
    </source>
</evidence>
<reference evidence="12" key="1">
    <citation type="submission" date="2016-10" db="EMBL/GenBank/DDBJ databases">
        <authorList>
            <person name="de Groot N.N."/>
        </authorList>
    </citation>
    <scope>NUCLEOTIDE SEQUENCE [LARGE SCALE GENOMIC DNA]</scope>
    <source>
        <strain evidence="12">R-53102</strain>
    </source>
</reference>
<dbReference type="HAMAP" id="MF_00151">
    <property type="entry name" value="PPAT_bact"/>
    <property type="match status" value="1"/>
</dbReference>
<evidence type="ECO:0000313" key="13">
    <source>
        <dbReference type="Proteomes" id="UP000199599"/>
    </source>
</evidence>
<dbReference type="Pfam" id="PF01467">
    <property type="entry name" value="CTP_transf_like"/>
    <property type="match status" value="1"/>
</dbReference>
<feature type="binding site" evidence="9">
    <location>
        <begin position="124"/>
        <end position="130"/>
    </location>
    <ligand>
        <name>ATP</name>
        <dbReference type="ChEBI" id="CHEBI:30616"/>
    </ligand>
</feature>
<dbReference type="RefSeq" id="WP_090091822.1">
    <property type="nucleotide sequence ID" value="NZ_CBCRVU010000001.1"/>
</dbReference>
<dbReference type="CDD" id="cd02163">
    <property type="entry name" value="PPAT"/>
    <property type="match status" value="1"/>
</dbReference>
<evidence type="ECO:0000313" key="14">
    <source>
        <dbReference type="Proteomes" id="UP000265862"/>
    </source>
</evidence>
<feature type="binding site" evidence="9">
    <location>
        <begin position="9"/>
        <end position="10"/>
    </location>
    <ligand>
        <name>ATP</name>
        <dbReference type="ChEBI" id="CHEBI:30616"/>
    </ligand>
</feature>
<dbReference type="GO" id="GO:0005524">
    <property type="term" value="F:ATP binding"/>
    <property type="evidence" value="ECO:0007669"/>
    <property type="project" value="UniProtKB-KW"/>
</dbReference>
<dbReference type="GO" id="GO:0015937">
    <property type="term" value="P:coenzyme A biosynthetic process"/>
    <property type="evidence" value="ECO:0007669"/>
    <property type="project" value="UniProtKB-UniRule"/>
</dbReference>
<gene>
    <name evidence="9" type="primary">coaD</name>
    <name evidence="11" type="ORF">DS835_02885</name>
    <name evidence="12" type="ORF">SAMN04487792_0060</name>
</gene>
<dbReference type="NCBIfam" id="TIGR01510">
    <property type="entry name" value="coaD_prev_kdtB"/>
    <property type="match status" value="1"/>
</dbReference>
<organism evidence="12 13">
    <name type="scientific">Lactobacillus bombicola</name>
    <dbReference type="NCBI Taxonomy" id="1505723"/>
    <lineage>
        <taxon>Bacteria</taxon>
        <taxon>Bacillati</taxon>
        <taxon>Bacillota</taxon>
        <taxon>Bacilli</taxon>
        <taxon>Lactobacillales</taxon>
        <taxon>Lactobacillaceae</taxon>
        <taxon>Lactobacillus</taxon>
    </lineage>
</organism>
<dbReference type="AlphaFoldDB" id="A0A1I1RCA7"/>
<reference evidence="11 14" key="3">
    <citation type="submission" date="2018-07" db="EMBL/GenBank/DDBJ databases">
        <title>Genome sequences of six Lactobacillus spp. isolated from bumble bee guts.</title>
        <authorList>
            <person name="Motta E.V.S."/>
            <person name="Moran N.A."/>
        </authorList>
    </citation>
    <scope>NUCLEOTIDE SEQUENCE [LARGE SCALE GENOMIC DNA]</scope>
    <source>
        <strain evidence="11 14">OCC3</strain>
    </source>
</reference>
<evidence type="ECO:0000259" key="10">
    <source>
        <dbReference type="Pfam" id="PF01467"/>
    </source>
</evidence>
<evidence type="ECO:0000256" key="5">
    <source>
        <dbReference type="ARBA" id="ARBA00022840"/>
    </source>
</evidence>
<comment type="function">
    <text evidence="9">Reversibly transfers an adenylyl group from ATP to 4'-phosphopantetheine, yielding dephospho-CoA (dPCoA) and pyrophosphate.</text>
</comment>
<dbReference type="Proteomes" id="UP000199599">
    <property type="component" value="Unassembled WGS sequence"/>
</dbReference>
<evidence type="ECO:0000256" key="4">
    <source>
        <dbReference type="ARBA" id="ARBA00022741"/>
    </source>
</evidence>
<keyword evidence="4 9" id="KW-0547">Nucleotide-binding</keyword>
<evidence type="ECO:0000256" key="6">
    <source>
        <dbReference type="ARBA" id="ARBA00022842"/>
    </source>
</evidence>
<keyword evidence="7 9" id="KW-0173">Coenzyme A biosynthesis</keyword>
<dbReference type="EMBL" id="FOMN01000001">
    <property type="protein sequence ID" value="SFD28020.1"/>
    <property type="molecule type" value="Genomic_DNA"/>
</dbReference>
<dbReference type="InterPro" id="IPR004821">
    <property type="entry name" value="Cyt_trans-like"/>
</dbReference>
<dbReference type="GO" id="GO:0004595">
    <property type="term" value="F:pantetheine-phosphate adenylyltransferase activity"/>
    <property type="evidence" value="ECO:0007669"/>
    <property type="project" value="UniProtKB-UniRule"/>
</dbReference>
<evidence type="ECO:0000256" key="2">
    <source>
        <dbReference type="ARBA" id="ARBA00022679"/>
    </source>
</evidence>
<keyword evidence="3 9" id="KW-0548">Nucleotidyltransferase</keyword>
<comment type="pathway">
    <text evidence="9">Cofactor biosynthesis; coenzyme A biosynthesis; CoA from (R)-pantothenate: step 4/5.</text>
</comment>
<dbReference type="UniPathway" id="UPA00241">
    <property type="reaction ID" value="UER00355"/>
</dbReference>
<evidence type="ECO:0000256" key="9">
    <source>
        <dbReference type="HAMAP-Rule" id="MF_00151"/>
    </source>
</evidence>
<keyword evidence="2 9" id="KW-0808">Transferase</keyword>
<evidence type="ECO:0000256" key="1">
    <source>
        <dbReference type="ARBA" id="ARBA00022490"/>
    </source>
</evidence>
<comment type="subunit">
    <text evidence="9">Homohexamer.</text>
</comment>
<feature type="binding site" evidence="9">
    <location>
        <begin position="89"/>
        <end position="91"/>
    </location>
    <ligand>
        <name>ATP</name>
        <dbReference type="ChEBI" id="CHEBI:30616"/>
    </ligand>
</feature>
<accession>A0A1I1RCA7</accession>
<comment type="subcellular location">
    <subcellularLocation>
        <location evidence="9">Cytoplasm</location>
    </subcellularLocation>
</comment>
<keyword evidence="6 9" id="KW-0460">Magnesium</keyword>
<reference evidence="13" key="2">
    <citation type="submission" date="2016-10" db="EMBL/GenBank/DDBJ databases">
        <authorList>
            <person name="Varghese N."/>
            <person name="Submissions S."/>
        </authorList>
    </citation>
    <scope>NUCLEOTIDE SEQUENCE [LARGE SCALE GENOMIC DNA]</scope>
    <source>
        <strain evidence="13">R-53102</strain>
    </source>
</reference>
<keyword evidence="5 9" id="KW-0067">ATP-binding</keyword>
<feature type="binding site" evidence="9">
    <location>
        <position position="41"/>
    </location>
    <ligand>
        <name>substrate</name>
    </ligand>
</feature>
<sequence>MTKALFPGSFDPVTNGHVGIIKQAAKLFDQVDVLIMTNTAKHCLFSPDERVNLVEDAVSNLANVQVIKRPDQLTVNVARQLGATAIVRGVRNTEDFLYEQQIAAMNKVLAPEIETILLFTQPQESFVASSIVKEVARFEGEVESFLPVAAARELKKKMRSINND</sequence>
<evidence type="ECO:0000313" key="12">
    <source>
        <dbReference type="EMBL" id="SFD28020.1"/>
    </source>
</evidence>
<proteinExistence type="inferred from homology"/>
<dbReference type="InterPro" id="IPR001980">
    <property type="entry name" value="PPAT"/>
</dbReference>
<name>A0A1I1RCA7_9LACO</name>
<evidence type="ECO:0000256" key="8">
    <source>
        <dbReference type="ARBA" id="ARBA00029346"/>
    </source>
</evidence>
<dbReference type="EMBL" id="QOCV01000005">
    <property type="protein sequence ID" value="RHW54565.1"/>
    <property type="molecule type" value="Genomic_DNA"/>
</dbReference>
<dbReference type="Proteomes" id="UP000265862">
    <property type="component" value="Unassembled WGS sequence"/>
</dbReference>
<feature type="binding site" evidence="9">
    <location>
        <position position="17"/>
    </location>
    <ligand>
        <name>ATP</name>
        <dbReference type="ChEBI" id="CHEBI:30616"/>
    </ligand>
</feature>
<protein>
    <recommendedName>
        <fullName evidence="9">Phosphopantetheine adenylyltransferase</fullName>
        <ecNumber evidence="9">2.7.7.3</ecNumber>
    </recommendedName>
    <alternativeName>
        <fullName evidence="9">Dephospho-CoA pyrophosphorylase</fullName>
    </alternativeName>
    <alternativeName>
        <fullName evidence="9">Pantetheine-phosphate adenylyltransferase</fullName>
        <shortName evidence="9">PPAT</shortName>
    </alternativeName>
</protein>
<comment type="cofactor">
    <cofactor evidence="9">
        <name>Mg(2+)</name>
        <dbReference type="ChEBI" id="CHEBI:18420"/>
    </cofactor>
</comment>
<feature type="binding site" evidence="9">
    <location>
        <position position="88"/>
    </location>
    <ligand>
        <name>substrate</name>
    </ligand>
</feature>
<comment type="catalytic activity">
    <reaction evidence="8 9">
        <text>(R)-4'-phosphopantetheine + ATP + H(+) = 3'-dephospho-CoA + diphosphate</text>
        <dbReference type="Rhea" id="RHEA:19801"/>
        <dbReference type="ChEBI" id="CHEBI:15378"/>
        <dbReference type="ChEBI" id="CHEBI:30616"/>
        <dbReference type="ChEBI" id="CHEBI:33019"/>
        <dbReference type="ChEBI" id="CHEBI:57328"/>
        <dbReference type="ChEBI" id="CHEBI:61723"/>
        <dbReference type="EC" id="2.7.7.3"/>
    </reaction>
</comment>
<dbReference type="InterPro" id="IPR014729">
    <property type="entry name" value="Rossmann-like_a/b/a_fold"/>
</dbReference>
<feature type="site" description="Transition state stabilizer" evidence="9">
    <location>
        <position position="17"/>
    </location>
</feature>
<feature type="binding site" evidence="9">
    <location>
        <position position="99"/>
    </location>
    <ligand>
        <name>ATP</name>
        <dbReference type="ChEBI" id="CHEBI:30616"/>
    </ligand>
</feature>
<dbReference type="STRING" id="1505723.SAMN04487792_0060"/>
<feature type="binding site" evidence="9">
    <location>
        <position position="74"/>
    </location>
    <ligand>
        <name>substrate</name>
    </ligand>
</feature>
<dbReference type="EC" id="2.7.7.3" evidence="9"/>
<feature type="binding site" evidence="9">
    <location>
        <position position="9"/>
    </location>
    <ligand>
        <name>substrate</name>
    </ligand>
</feature>
<dbReference type="SUPFAM" id="SSF52374">
    <property type="entry name" value="Nucleotidylyl transferase"/>
    <property type="match status" value="1"/>
</dbReference>
<dbReference type="PANTHER" id="PTHR21342:SF1">
    <property type="entry name" value="PHOSPHOPANTETHEINE ADENYLYLTRANSFERASE"/>
    <property type="match status" value="1"/>
</dbReference>
<dbReference type="PANTHER" id="PTHR21342">
    <property type="entry name" value="PHOSPHOPANTETHEINE ADENYLYLTRANSFERASE"/>
    <property type="match status" value="1"/>
</dbReference>
<keyword evidence="1 9" id="KW-0963">Cytoplasm</keyword>
<comment type="similarity">
    <text evidence="9">Belongs to the bacterial CoaD family.</text>
</comment>
<evidence type="ECO:0000313" key="11">
    <source>
        <dbReference type="EMBL" id="RHW54565.1"/>
    </source>
</evidence>
<evidence type="ECO:0000256" key="7">
    <source>
        <dbReference type="ARBA" id="ARBA00022993"/>
    </source>
</evidence>